<comment type="similarity">
    <text evidence="2 10">Belongs to the transketolase family. DXPS subfamily.</text>
</comment>
<dbReference type="GO" id="GO:0016114">
    <property type="term" value="P:terpenoid biosynthetic process"/>
    <property type="evidence" value="ECO:0007669"/>
    <property type="project" value="UniProtKB-UniRule"/>
</dbReference>
<keyword evidence="4 10" id="KW-0808">Transferase</keyword>
<feature type="binding site" evidence="10">
    <location>
        <begin position="147"/>
        <end position="148"/>
    </location>
    <ligand>
        <name>thiamine diphosphate</name>
        <dbReference type="ChEBI" id="CHEBI:58937"/>
    </ligand>
</feature>
<evidence type="ECO:0000256" key="5">
    <source>
        <dbReference type="ARBA" id="ARBA00022723"/>
    </source>
</evidence>
<dbReference type="NCBIfam" id="NF003933">
    <property type="entry name" value="PRK05444.2-2"/>
    <property type="match status" value="1"/>
</dbReference>
<evidence type="ECO:0000256" key="8">
    <source>
        <dbReference type="ARBA" id="ARBA00023052"/>
    </source>
</evidence>
<dbReference type="SMART" id="SM00861">
    <property type="entry name" value="Transket_pyr"/>
    <property type="match status" value="1"/>
</dbReference>
<feature type="binding site" evidence="10">
    <location>
        <begin position="115"/>
        <end position="117"/>
    </location>
    <ligand>
        <name>thiamine diphosphate</name>
        <dbReference type="ChEBI" id="CHEBI:58937"/>
    </ligand>
</feature>
<keyword evidence="13" id="KW-1185">Reference proteome</keyword>
<evidence type="ECO:0000256" key="3">
    <source>
        <dbReference type="ARBA" id="ARBA00011738"/>
    </source>
</evidence>
<dbReference type="RefSeq" id="WP_258540758.1">
    <property type="nucleotide sequence ID" value="NZ_OU015584.1"/>
</dbReference>
<evidence type="ECO:0000256" key="6">
    <source>
        <dbReference type="ARBA" id="ARBA00022842"/>
    </source>
</evidence>
<dbReference type="Gene3D" id="3.40.50.920">
    <property type="match status" value="1"/>
</dbReference>
<keyword evidence="5 10" id="KW-0479">Metal-binding</keyword>
<accession>A0A916JKY9</accession>
<dbReference type="InterPro" id="IPR049557">
    <property type="entry name" value="Transketolase_CS"/>
</dbReference>
<dbReference type="Proteomes" id="UP000683507">
    <property type="component" value="Chromosome"/>
</dbReference>
<dbReference type="InterPro" id="IPR033248">
    <property type="entry name" value="Transketolase_C"/>
</dbReference>
<dbReference type="GO" id="GO:0008661">
    <property type="term" value="F:1-deoxy-D-xylulose-5-phosphate synthase activity"/>
    <property type="evidence" value="ECO:0007669"/>
    <property type="project" value="UniProtKB-UniRule"/>
</dbReference>
<feature type="binding site" evidence="10">
    <location>
        <position position="74"/>
    </location>
    <ligand>
        <name>thiamine diphosphate</name>
        <dbReference type="ChEBI" id="CHEBI:58937"/>
    </ligand>
</feature>
<comment type="pathway">
    <text evidence="1 10">Metabolic intermediate biosynthesis; 1-deoxy-D-xylulose 5-phosphate biosynthesis; 1-deoxy-D-xylulose 5-phosphate from D-glyceraldehyde 3-phosphate and pyruvate: step 1/1.</text>
</comment>
<feature type="binding site" evidence="10">
    <location>
        <position position="175"/>
    </location>
    <ligand>
        <name>Mg(2+)</name>
        <dbReference type="ChEBI" id="CHEBI:18420"/>
    </ligand>
</feature>
<dbReference type="Pfam" id="PF13292">
    <property type="entry name" value="DXP_synthase_N"/>
    <property type="match status" value="1"/>
</dbReference>
<sequence>MARGLEHIKCPKDIKEFEQHELSGLCKEIRKMIVDVMSTNSGHLGASLGAVELAVAVHYIFDVRKDSLVWDVGHQAYAHKILTGRKEQFNTIRKFKGLSGFPSRSESVYDDFGTGHSSTSISAVLGMAIGKKLKGDESTNIAIIGDGSLTGGMSFEALNHLATENVNVLVIINDNNMSIDPNVGGLQQHLNNIDIRQNYFTDLGLKYHGVHNGNDIDEVVNVLSDNDLRKGVHIVHFKTKKGFGYKYSQDGNPTHWHAPGKFEVESGVGSDGKTDYPKKYQEIVGETLYALMSEDKDVVVVTPAMATGSSLKAIEKDFPDRFFDVGIAEQHAVTFSAGLATLGKKPVCVIYSTFLQRGYDQLIHDVALQNLPVTFLVDRAGLVGRDGATHHGMFDLAYLNAIPNMTLYAPQDENQLAALIHQTGNLSVGPVAIRFPRGKGVLEQPVDTKYQHKDVLLKNSSSTSNLVITIGAIGNQVSSNERYDVLALIKVKPIDFAKLRSLLVDYDRVAIIEDGVSMGGIGQMILAEMKRLDVSAEVELIAFPDEFIGHGRQEELYQQIGMDQTSLQQRLQDIFNGY</sequence>
<dbReference type="InterPro" id="IPR005475">
    <property type="entry name" value="Transketolase-like_Pyr-bd"/>
</dbReference>
<comment type="function">
    <text evidence="10">Catalyzes the acyloin condensation reaction between C atoms 2 and 3 of pyruvate and glyceraldehyde 3-phosphate to yield 1-deoxy-D-xylulose-5-phosphate (DXP).</text>
</comment>
<keyword evidence="7 10" id="KW-0784">Thiamine biosynthesis</keyword>
<evidence type="ECO:0000313" key="12">
    <source>
        <dbReference type="EMBL" id="CAG5077962.1"/>
    </source>
</evidence>
<comment type="cofactor">
    <cofactor evidence="10">
        <name>thiamine diphosphate</name>
        <dbReference type="ChEBI" id="CHEBI:58937"/>
    </cofactor>
    <text evidence="10">Binds 1 thiamine pyrophosphate per subunit.</text>
</comment>
<comment type="subunit">
    <text evidence="3 10">Homodimer.</text>
</comment>
<gene>
    <name evidence="12" type="primary">dxs_1</name>
    <name evidence="10" type="synonym">dxs</name>
    <name evidence="12" type="ORF">CRYO30217_00527</name>
</gene>
<dbReference type="PANTHER" id="PTHR43322:SF5">
    <property type="entry name" value="1-DEOXY-D-XYLULOSE-5-PHOSPHATE SYNTHASE, CHLOROPLASTIC"/>
    <property type="match status" value="1"/>
</dbReference>
<evidence type="ECO:0000256" key="9">
    <source>
        <dbReference type="ARBA" id="ARBA00023229"/>
    </source>
</evidence>
<dbReference type="InterPro" id="IPR029061">
    <property type="entry name" value="THDP-binding"/>
</dbReference>
<dbReference type="Pfam" id="PF02779">
    <property type="entry name" value="Transket_pyr"/>
    <property type="match status" value="1"/>
</dbReference>
<organism evidence="12 13">
    <name type="scientific">Parvicella tangerina</name>
    <dbReference type="NCBI Taxonomy" id="2829795"/>
    <lineage>
        <taxon>Bacteria</taxon>
        <taxon>Pseudomonadati</taxon>
        <taxon>Bacteroidota</taxon>
        <taxon>Flavobacteriia</taxon>
        <taxon>Flavobacteriales</taxon>
        <taxon>Parvicellaceae</taxon>
        <taxon>Parvicella</taxon>
    </lineage>
</organism>
<dbReference type="FunFam" id="3.40.50.970:FF:000010">
    <property type="entry name" value="1-deoxy-D-xylulose-5-phosphate synthase"/>
    <property type="match status" value="1"/>
</dbReference>
<dbReference type="KEGG" id="ptan:CRYO30217_00527"/>
<dbReference type="GO" id="GO:0009228">
    <property type="term" value="P:thiamine biosynthetic process"/>
    <property type="evidence" value="ECO:0007669"/>
    <property type="project" value="UniProtKB-UniRule"/>
</dbReference>
<dbReference type="PROSITE" id="PS00801">
    <property type="entry name" value="TRANSKETOLASE_1"/>
    <property type="match status" value="1"/>
</dbReference>
<dbReference type="GO" id="GO:0030976">
    <property type="term" value="F:thiamine pyrophosphate binding"/>
    <property type="evidence" value="ECO:0007669"/>
    <property type="project" value="UniProtKB-UniRule"/>
</dbReference>
<evidence type="ECO:0000256" key="10">
    <source>
        <dbReference type="HAMAP-Rule" id="MF_00315"/>
    </source>
</evidence>
<dbReference type="HAMAP" id="MF_00315">
    <property type="entry name" value="DXP_synth"/>
    <property type="match status" value="1"/>
</dbReference>
<dbReference type="SUPFAM" id="SSF52922">
    <property type="entry name" value="TK C-terminal domain-like"/>
    <property type="match status" value="1"/>
</dbReference>
<keyword evidence="8 10" id="KW-0786">Thiamine pyrophosphate</keyword>
<dbReference type="EC" id="2.2.1.7" evidence="10"/>
<dbReference type="EMBL" id="OU015584">
    <property type="protein sequence ID" value="CAG5077962.1"/>
    <property type="molecule type" value="Genomic_DNA"/>
</dbReference>
<dbReference type="InterPro" id="IPR005477">
    <property type="entry name" value="Dxylulose-5-P_synthase"/>
</dbReference>
<dbReference type="Gene3D" id="3.40.50.970">
    <property type="match status" value="2"/>
</dbReference>
<evidence type="ECO:0000256" key="4">
    <source>
        <dbReference type="ARBA" id="ARBA00022679"/>
    </source>
</evidence>
<feature type="binding site" evidence="10">
    <location>
        <position position="175"/>
    </location>
    <ligand>
        <name>thiamine diphosphate</name>
        <dbReference type="ChEBI" id="CHEBI:58937"/>
    </ligand>
</feature>
<dbReference type="FunFam" id="3.40.50.970:FF:000005">
    <property type="entry name" value="1-deoxy-D-xylulose-5-phosphate synthase"/>
    <property type="match status" value="1"/>
</dbReference>
<dbReference type="CDD" id="cd07033">
    <property type="entry name" value="TPP_PYR_DXS_TK_like"/>
    <property type="match status" value="1"/>
</dbReference>
<comment type="cofactor">
    <cofactor evidence="10">
        <name>Mg(2+)</name>
        <dbReference type="ChEBI" id="CHEBI:18420"/>
    </cofactor>
    <text evidence="10">Binds 1 Mg(2+) ion per subunit.</text>
</comment>
<dbReference type="GO" id="GO:0000287">
    <property type="term" value="F:magnesium ion binding"/>
    <property type="evidence" value="ECO:0007669"/>
    <property type="project" value="UniProtKB-UniRule"/>
</dbReference>
<dbReference type="SUPFAM" id="SSF52518">
    <property type="entry name" value="Thiamin diphosphate-binding fold (THDP-binding)"/>
    <property type="match status" value="1"/>
</dbReference>
<evidence type="ECO:0000259" key="11">
    <source>
        <dbReference type="SMART" id="SM00861"/>
    </source>
</evidence>
<evidence type="ECO:0000256" key="1">
    <source>
        <dbReference type="ARBA" id="ARBA00004980"/>
    </source>
</evidence>
<evidence type="ECO:0000256" key="7">
    <source>
        <dbReference type="ARBA" id="ARBA00022977"/>
    </source>
</evidence>
<dbReference type="PANTHER" id="PTHR43322">
    <property type="entry name" value="1-D-DEOXYXYLULOSE 5-PHOSPHATE SYNTHASE-RELATED"/>
    <property type="match status" value="1"/>
</dbReference>
<dbReference type="InterPro" id="IPR009014">
    <property type="entry name" value="Transketo_C/PFOR_II"/>
</dbReference>
<comment type="catalytic activity">
    <reaction evidence="10">
        <text>D-glyceraldehyde 3-phosphate + pyruvate + H(+) = 1-deoxy-D-xylulose 5-phosphate + CO2</text>
        <dbReference type="Rhea" id="RHEA:12605"/>
        <dbReference type="ChEBI" id="CHEBI:15361"/>
        <dbReference type="ChEBI" id="CHEBI:15378"/>
        <dbReference type="ChEBI" id="CHEBI:16526"/>
        <dbReference type="ChEBI" id="CHEBI:57792"/>
        <dbReference type="ChEBI" id="CHEBI:59776"/>
        <dbReference type="EC" id="2.2.1.7"/>
    </reaction>
</comment>
<keyword evidence="9 10" id="KW-0414">Isoprene biosynthesis</keyword>
<dbReference type="AlphaFoldDB" id="A0A916JKY9"/>
<name>A0A916JKY9_9FLAO</name>
<keyword evidence="6 10" id="KW-0460">Magnesium</keyword>
<evidence type="ECO:0000313" key="13">
    <source>
        <dbReference type="Proteomes" id="UP000683507"/>
    </source>
</evidence>
<feature type="binding site" evidence="10">
    <location>
        <position position="146"/>
    </location>
    <ligand>
        <name>Mg(2+)</name>
        <dbReference type="ChEBI" id="CHEBI:18420"/>
    </ligand>
</feature>
<evidence type="ECO:0000256" key="2">
    <source>
        <dbReference type="ARBA" id="ARBA00011081"/>
    </source>
</evidence>
<feature type="binding site" evidence="10">
    <location>
        <position position="245"/>
    </location>
    <ligand>
        <name>thiamine diphosphate</name>
        <dbReference type="ChEBI" id="CHEBI:58937"/>
    </ligand>
</feature>
<feature type="binding site" evidence="10">
    <location>
        <position position="329"/>
    </location>
    <ligand>
        <name>thiamine diphosphate</name>
        <dbReference type="ChEBI" id="CHEBI:58937"/>
    </ligand>
</feature>
<dbReference type="GO" id="GO:0005829">
    <property type="term" value="C:cytosol"/>
    <property type="evidence" value="ECO:0007669"/>
    <property type="project" value="TreeGrafter"/>
</dbReference>
<dbReference type="Pfam" id="PF02780">
    <property type="entry name" value="Transketolase_C"/>
    <property type="match status" value="1"/>
</dbReference>
<proteinExistence type="inferred from homology"/>
<protein>
    <recommendedName>
        <fullName evidence="10">1-deoxy-D-xylulose-5-phosphate synthase</fullName>
        <ecNumber evidence="10">2.2.1.7</ecNumber>
    </recommendedName>
    <alternativeName>
        <fullName evidence="10">1-deoxyxylulose-5-phosphate synthase</fullName>
        <shortName evidence="10">DXP synthase</shortName>
        <shortName evidence="10">DXPS</shortName>
    </alternativeName>
</protein>
<feature type="domain" description="Transketolase-like pyrimidine-binding" evidence="11">
    <location>
        <begin position="278"/>
        <end position="443"/>
    </location>
</feature>
<dbReference type="GO" id="GO:0019288">
    <property type="term" value="P:isopentenyl diphosphate biosynthetic process, methylerythritol 4-phosphate pathway"/>
    <property type="evidence" value="ECO:0007669"/>
    <property type="project" value="TreeGrafter"/>
</dbReference>
<dbReference type="CDD" id="cd02007">
    <property type="entry name" value="TPP_DXS"/>
    <property type="match status" value="1"/>
</dbReference>
<reference evidence="12" key="1">
    <citation type="submission" date="2021-04" db="EMBL/GenBank/DDBJ databases">
        <authorList>
            <person name="Rodrigo-Torres L."/>
            <person name="Arahal R. D."/>
            <person name="Lucena T."/>
        </authorList>
    </citation>
    <scope>NUCLEOTIDE SEQUENCE</scope>
    <source>
        <strain evidence="12">AS29M-1</strain>
    </source>
</reference>